<dbReference type="AlphaFoldDB" id="A0AAV4NUT2"/>
<dbReference type="EMBL" id="BPLR01021242">
    <property type="protein sequence ID" value="GIX87515.1"/>
    <property type="molecule type" value="Genomic_DNA"/>
</dbReference>
<proteinExistence type="predicted"/>
<organism evidence="1 2">
    <name type="scientific">Caerostris extrusa</name>
    <name type="common">Bark spider</name>
    <name type="synonym">Caerostris bankana</name>
    <dbReference type="NCBI Taxonomy" id="172846"/>
    <lineage>
        <taxon>Eukaryota</taxon>
        <taxon>Metazoa</taxon>
        <taxon>Ecdysozoa</taxon>
        <taxon>Arthropoda</taxon>
        <taxon>Chelicerata</taxon>
        <taxon>Arachnida</taxon>
        <taxon>Araneae</taxon>
        <taxon>Araneomorphae</taxon>
        <taxon>Entelegynae</taxon>
        <taxon>Araneoidea</taxon>
        <taxon>Araneidae</taxon>
        <taxon>Caerostris</taxon>
    </lineage>
</organism>
<comment type="caution">
    <text evidence="1">The sequence shown here is derived from an EMBL/GenBank/DDBJ whole genome shotgun (WGS) entry which is preliminary data.</text>
</comment>
<evidence type="ECO:0000313" key="1">
    <source>
        <dbReference type="EMBL" id="GIX87515.1"/>
    </source>
</evidence>
<accession>A0AAV4NUT2</accession>
<feature type="non-terminal residue" evidence="1">
    <location>
        <position position="32"/>
    </location>
</feature>
<protein>
    <submittedName>
        <fullName evidence="1">Uncharacterized protein</fullName>
    </submittedName>
</protein>
<gene>
    <name evidence="1" type="ORF">CEXT_577621</name>
</gene>
<name>A0AAV4NUT2_CAEEX</name>
<dbReference type="Proteomes" id="UP001054945">
    <property type="component" value="Unassembled WGS sequence"/>
</dbReference>
<keyword evidence="2" id="KW-1185">Reference proteome</keyword>
<sequence length="32" mass="3421">MFSSSRQEQMAAALQSFGSLKQSVGFAQGRGK</sequence>
<evidence type="ECO:0000313" key="2">
    <source>
        <dbReference type="Proteomes" id="UP001054945"/>
    </source>
</evidence>
<reference evidence="1 2" key="1">
    <citation type="submission" date="2021-06" db="EMBL/GenBank/DDBJ databases">
        <title>Caerostris extrusa draft genome.</title>
        <authorList>
            <person name="Kono N."/>
            <person name="Arakawa K."/>
        </authorList>
    </citation>
    <scope>NUCLEOTIDE SEQUENCE [LARGE SCALE GENOMIC DNA]</scope>
</reference>